<name>A0AAD4KDX8_9MUSC</name>
<comment type="function">
    <text evidence="1">JanA and janB regulate somatic sex differentiation.</text>
</comment>
<dbReference type="Gene3D" id="3.50.20.20">
    <property type="entry name" value="Janus/Ocnus"/>
    <property type="match status" value="1"/>
</dbReference>
<dbReference type="GO" id="GO:0030154">
    <property type="term" value="P:cell differentiation"/>
    <property type="evidence" value="ECO:0007669"/>
    <property type="project" value="UniProtKB-KW"/>
</dbReference>
<keyword evidence="7" id="KW-1185">Reference proteome</keyword>
<reference evidence="6" key="1">
    <citation type="journal article" date="2021" name="Mol. Ecol. Resour.">
        <title>Phylogenomic analyses of the genus Drosophila reveals genomic signals of climate adaptation.</title>
        <authorList>
            <person name="Li F."/>
            <person name="Rane R.V."/>
            <person name="Luria V."/>
            <person name="Xiong Z."/>
            <person name="Chen J."/>
            <person name="Li Z."/>
            <person name="Catullo R.A."/>
            <person name="Griffin P.C."/>
            <person name="Schiffer M."/>
            <person name="Pearce S."/>
            <person name="Lee S.F."/>
            <person name="McElroy K."/>
            <person name="Stocker A."/>
            <person name="Shirriffs J."/>
            <person name="Cockerell F."/>
            <person name="Coppin C."/>
            <person name="Sgro C.M."/>
            <person name="Karger A."/>
            <person name="Cain J.W."/>
            <person name="Weber J.A."/>
            <person name="Santpere G."/>
            <person name="Kirschner M.W."/>
            <person name="Hoffmann A.A."/>
            <person name="Oakeshott J.G."/>
            <person name="Zhang G."/>
        </authorList>
    </citation>
    <scope>NUCLEOTIDE SEQUENCE</scope>
    <source>
        <strain evidence="6">BGI-SZ-2011g</strain>
    </source>
</reference>
<evidence type="ECO:0000256" key="2">
    <source>
        <dbReference type="ARBA" id="ARBA00010971"/>
    </source>
</evidence>
<dbReference type="EMBL" id="JAJJHW010000014">
    <property type="protein sequence ID" value="KAH8388621.1"/>
    <property type="molecule type" value="Genomic_DNA"/>
</dbReference>
<accession>A0AAD4KDX8</accession>
<organism evidence="6 7">
    <name type="scientific">Drosophila rubida</name>
    <dbReference type="NCBI Taxonomy" id="30044"/>
    <lineage>
        <taxon>Eukaryota</taxon>
        <taxon>Metazoa</taxon>
        <taxon>Ecdysozoa</taxon>
        <taxon>Arthropoda</taxon>
        <taxon>Hexapoda</taxon>
        <taxon>Insecta</taxon>
        <taxon>Pterygota</taxon>
        <taxon>Neoptera</taxon>
        <taxon>Endopterygota</taxon>
        <taxon>Diptera</taxon>
        <taxon>Brachycera</taxon>
        <taxon>Muscomorpha</taxon>
        <taxon>Ephydroidea</taxon>
        <taxon>Drosophilidae</taxon>
        <taxon>Drosophila</taxon>
    </lineage>
</organism>
<evidence type="ECO:0000313" key="7">
    <source>
        <dbReference type="Proteomes" id="UP001200034"/>
    </source>
</evidence>
<sequence length="116" mass="12725">SPGQILVTTPQVAIGEGKQNYLLVSIYIHGETIFARTVVRAHKDSHVSLFDSFKSDMSEVGLCTKPLGGGMMNVDHSARTIKLKGACGTFGPADHRRARRIIKSFKKYENYTVTVA</sequence>
<feature type="non-terminal residue" evidence="6">
    <location>
        <position position="116"/>
    </location>
</feature>
<dbReference type="GO" id="GO:0007548">
    <property type="term" value="P:sex differentiation"/>
    <property type="evidence" value="ECO:0007669"/>
    <property type="project" value="UniProtKB-KW"/>
</dbReference>
<dbReference type="GO" id="GO:0101006">
    <property type="term" value="F:protein histidine phosphatase activity"/>
    <property type="evidence" value="ECO:0007669"/>
    <property type="project" value="TreeGrafter"/>
</dbReference>
<gene>
    <name evidence="6" type="ORF">KR093_011496</name>
</gene>
<dbReference type="Pfam" id="PF05005">
    <property type="entry name" value="Ocnus"/>
    <property type="match status" value="1"/>
</dbReference>
<evidence type="ECO:0000256" key="5">
    <source>
        <dbReference type="PIRSR" id="PIRSR607702-1"/>
    </source>
</evidence>
<proteinExistence type="inferred from homology"/>
<dbReference type="AlphaFoldDB" id="A0AAD4KDX8"/>
<feature type="active site" description="Proton acceptor" evidence="5">
    <location>
        <position position="46"/>
    </location>
</feature>
<dbReference type="Proteomes" id="UP001200034">
    <property type="component" value="Unassembled WGS sequence"/>
</dbReference>
<keyword evidence="4" id="KW-0726">Sexual differentiation</keyword>
<dbReference type="GO" id="GO:0005829">
    <property type="term" value="C:cytosol"/>
    <property type="evidence" value="ECO:0007669"/>
    <property type="project" value="TreeGrafter"/>
</dbReference>
<evidence type="ECO:0000256" key="3">
    <source>
        <dbReference type="ARBA" id="ARBA00022782"/>
    </source>
</evidence>
<dbReference type="InterPro" id="IPR007702">
    <property type="entry name" value="Janus"/>
</dbReference>
<keyword evidence="3" id="KW-0221">Differentiation</keyword>
<protein>
    <submittedName>
        <fullName evidence="6">Uncharacterized protein</fullName>
    </submittedName>
</protein>
<evidence type="ECO:0000256" key="1">
    <source>
        <dbReference type="ARBA" id="ARBA00002508"/>
    </source>
</evidence>
<dbReference type="SUPFAM" id="SSF143724">
    <property type="entry name" value="PHP14-like"/>
    <property type="match status" value="1"/>
</dbReference>
<evidence type="ECO:0000313" key="6">
    <source>
        <dbReference type="EMBL" id="KAH8388621.1"/>
    </source>
</evidence>
<comment type="similarity">
    <text evidence="2">Belongs to the janus family.</text>
</comment>
<dbReference type="PANTHER" id="PTHR12258:SF5">
    <property type="entry name" value="BCDNA.GH02250-RELATED"/>
    <property type="match status" value="1"/>
</dbReference>
<dbReference type="PANTHER" id="PTHR12258">
    <property type="entry name" value="JANUS-A/JANUS-B"/>
    <property type="match status" value="1"/>
</dbReference>
<dbReference type="InterPro" id="IPR038596">
    <property type="entry name" value="Janus_sf"/>
</dbReference>
<evidence type="ECO:0000256" key="4">
    <source>
        <dbReference type="ARBA" id="ARBA00022928"/>
    </source>
</evidence>
<comment type="caution">
    <text evidence="6">The sequence shown here is derived from an EMBL/GenBank/DDBJ whole genome shotgun (WGS) entry which is preliminary data.</text>
</comment>